<dbReference type="Pfam" id="PF03441">
    <property type="entry name" value="FAD_binding_7"/>
    <property type="match status" value="1"/>
</dbReference>
<comment type="cofactor">
    <cofactor evidence="1">
        <name>(6R)-5,10-methylene-5,6,7,8-tetrahydrofolate</name>
        <dbReference type="ChEBI" id="CHEBI:15636"/>
    </cofactor>
</comment>
<comment type="caution">
    <text evidence="6">The sequence shown here is derived from an EMBL/GenBank/DDBJ whole genome shotgun (WGS) entry which is preliminary data.</text>
</comment>
<evidence type="ECO:0000256" key="4">
    <source>
        <dbReference type="ARBA" id="ARBA00022827"/>
    </source>
</evidence>
<dbReference type="Gene3D" id="1.10.579.10">
    <property type="entry name" value="DNA Cyclobutane Dipyrimidine Photolyase, subunit A, domain 3"/>
    <property type="match status" value="1"/>
</dbReference>
<evidence type="ECO:0000313" key="7">
    <source>
        <dbReference type="Proteomes" id="UP001580928"/>
    </source>
</evidence>
<dbReference type="PANTHER" id="PTHR11455:SF9">
    <property type="entry name" value="CRYPTOCHROME CIRCADIAN CLOCK 5 ISOFORM X1"/>
    <property type="match status" value="1"/>
</dbReference>
<gene>
    <name evidence="6" type="ORF">WKR92_09235</name>
</gene>
<dbReference type="SUPFAM" id="SSF52425">
    <property type="entry name" value="Cryptochrome/photolyase, N-terminal domain"/>
    <property type="match status" value="1"/>
</dbReference>
<name>A0ABV5CEN5_9SPHI</name>
<keyword evidence="6" id="KW-0456">Lyase</keyword>
<dbReference type="RefSeq" id="WP_375557545.1">
    <property type="nucleotide sequence ID" value="NZ_JBBVGT010000002.1"/>
</dbReference>
<keyword evidence="7" id="KW-1185">Reference proteome</keyword>
<feature type="domain" description="Photolyase/cryptochrome alpha/beta" evidence="5">
    <location>
        <begin position="4"/>
        <end position="138"/>
    </location>
</feature>
<protein>
    <submittedName>
        <fullName evidence="6">Deoxyribodipyrimidine photo-lyase</fullName>
        <ecNumber evidence="6">4.1.99.3</ecNumber>
    </submittedName>
</protein>
<sequence>MSNRTILLWFRNDLRICDNEMISMALEKASHILPVYIYDPRMFMITDLGLKKTGVMRAQFINESVRDLQQSFRSLGGELLIQQGLPEEIIPQLAEKYGVDEVYHHREVAQEETHVSALVEEALWKLQLNLRHFIGHTLYHKEDLPFPIKDIPDDFNLFKRKTVKEGVIRPSIQIDRQMSFVGNIEEGRVPNLSDLGFNDGEITRASEASIIGGESQALTQLNKLIENDDKDLSESGLSPWLNLGCISVHTFYHNLVNKARFPKAIFNKLMDELWWHDYYRFMFKKYGNKFFKLEGFADETPRYVDDDHDFETWQKGQTSNEDVNAIMKSLYETGYINQQMKFAAASYLVHDLKVNWLRGAAYFEEKLVDYSPASNYGSWAHVAGVGSSPKHNLKYIV</sequence>
<dbReference type="InterPro" id="IPR036134">
    <property type="entry name" value="Crypto/Photolyase_FAD-like_sf"/>
</dbReference>
<dbReference type="Gene3D" id="3.40.50.620">
    <property type="entry name" value="HUPs"/>
    <property type="match status" value="1"/>
</dbReference>
<keyword evidence="4" id="KW-0274">FAD</keyword>
<dbReference type="InterPro" id="IPR036155">
    <property type="entry name" value="Crypto/Photolyase_N_sf"/>
</dbReference>
<evidence type="ECO:0000313" key="6">
    <source>
        <dbReference type="EMBL" id="MFB5946016.1"/>
    </source>
</evidence>
<dbReference type="Gene3D" id="1.25.40.80">
    <property type="match status" value="1"/>
</dbReference>
<evidence type="ECO:0000256" key="2">
    <source>
        <dbReference type="ARBA" id="ARBA00001974"/>
    </source>
</evidence>
<dbReference type="GO" id="GO:0003904">
    <property type="term" value="F:deoxyribodipyrimidine photo-lyase activity"/>
    <property type="evidence" value="ECO:0007669"/>
    <property type="project" value="UniProtKB-EC"/>
</dbReference>
<dbReference type="InterPro" id="IPR014729">
    <property type="entry name" value="Rossmann-like_a/b/a_fold"/>
</dbReference>
<dbReference type="InterPro" id="IPR005101">
    <property type="entry name" value="Cryptochr/Photolyase_FAD-bd"/>
</dbReference>
<dbReference type="Proteomes" id="UP001580928">
    <property type="component" value="Unassembled WGS sequence"/>
</dbReference>
<dbReference type="InterPro" id="IPR002081">
    <property type="entry name" value="Cryptochrome/DNA_photolyase_1"/>
</dbReference>
<dbReference type="EMBL" id="JBBVGT010000002">
    <property type="protein sequence ID" value="MFB5946016.1"/>
    <property type="molecule type" value="Genomic_DNA"/>
</dbReference>
<dbReference type="PROSITE" id="PS51645">
    <property type="entry name" value="PHR_CRY_ALPHA_BETA"/>
    <property type="match status" value="1"/>
</dbReference>
<dbReference type="EC" id="4.1.99.3" evidence="6"/>
<comment type="cofactor">
    <cofactor evidence="2">
        <name>FAD</name>
        <dbReference type="ChEBI" id="CHEBI:57692"/>
    </cofactor>
</comment>
<proteinExistence type="predicted"/>
<evidence type="ECO:0000256" key="3">
    <source>
        <dbReference type="ARBA" id="ARBA00022630"/>
    </source>
</evidence>
<dbReference type="SUPFAM" id="SSF48173">
    <property type="entry name" value="Cryptochrome/photolyase FAD-binding domain"/>
    <property type="match status" value="1"/>
</dbReference>
<dbReference type="PANTHER" id="PTHR11455">
    <property type="entry name" value="CRYPTOCHROME"/>
    <property type="match status" value="1"/>
</dbReference>
<organism evidence="6 7">
    <name type="scientific">Albibacterium profundi</name>
    <dbReference type="NCBI Taxonomy" id="3134906"/>
    <lineage>
        <taxon>Bacteria</taxon>
        <taxon>Pseudomonadati</taxon>
        <taxon>Bacteroidota</taxon>
        <taxon>Sphingobacteriia</taxon>
        <taxon>Sphingobacteriales</taxon>
        <taxon>Sphingobacteriaceae</taxon>
        <taxon>Albibacterium</taxon>
    </lineage>
</organism>
<evidence type="ECO:0000256" key="1">
    <source>
        <dbReference type="ARBA" id="ARBA00001932"/>
    </source>
</evidence>
<reference evidence="6 7" key="1">
    <citation type="submission" date="2024-04" db="EMBL/GenBank/DDBJ databases">
        <title>Albibacterium profundi sp. nov., isolated from sediment of the Challenger Deep of Mariana Trench.</title>
        <authorList>
            <person name="Wang Y."/>
        </authorList>
    </citation>
    <scope>NUCLEOTIDE SEQUENCE [LARGE SCALE GENOMIC DNA]</scope>
    <source>
        <strain evidence="6 7">RHL897</strain>
    </source>
</reference>
<keyword evidence="3" id="KW-0285">Flavoprotein</keyword>
<dbReference type="Pfam" id="PF00875">
    <property type="entry name" value="DNA_photolyase"/>
    <property type="match status" value="1"/>
</dbReference>
<dbReference type="InterPro" id="IPR006050">
    <property type="entry name" value="DNA_photolyase_N"/>
</dbReference>
<evidence type="ECO:0000259" key="5">
    <source>
        <dbReference type="PROSITE" id="PS51645"/>
    </source>
</evidence>
<accession>A0ABV5CEN5</accession>